<dbReference type="GO" id="GO:0005634">
    <property type="term" value="C:nucleus"/>
    <property type="evidence" value="ECO:0007669"/>
    <property type="project" value="UniProtKB-SubCell"/>
</dbReference>
<sequence>MLKEEIFKSFSKITSSSGMHETKMGGVLIQVITGDLTKETTDVIVNSSTNTFSLQSGVSKAILDVAGQTVVAECQRLGSQPNKGVILTQPGKLRLKKILHLVGQTDPKAIQELVKGALQMCAQNNLTSIFFPALGTGELQNRTGMNTQLSRLLYSN</sequence>
<dbReference type="GO" id="GO:0005737">
    <property type="term" value="C:cytoplasm"/>
    <property type="evidence" value="ECO:0007669"/>
    <property type="project" value="TreeGrafter"/>
</dbReference>
<dbReference type="InterPro" id="IPR043472">
    <property type="entry name" value="Macro_dom-like"/>
</dbReference>
<reference evidence="7" key="3">
    <citation type="submission" date="2025-09" db="UniProtKB">
        <authorList>
            <consortium name="Ensembl"/>
        </authorList>
    </citation>
    <scope>IDENTIFICATION</scope>
</reference>
<keyword evidence="8" id="KW-1185">Reference proteome</keyword>
<dbReference type="STRING" id="62062.ENSHHUP00000012872"/>
<evidence type="ECO:0000256" key="4">
    <source>
        <dbReference type="ARBA" id="ARBA00023027"/>
    </source>
</evidence>
<dbReference type="GO" id="GO:0003950">
    <property type="term" value="F:NAD+ poly-ADP-ribosyltransferase activity"/>
    <property type="evidence" value="ECO:0007669"/>
    <property type="project" value="TreeGrafter"/>
</dbReference>
<dbReference type="GeneTree" id="ENSGT00940000154311"/>
<evidence type="ECO:0000313" key="7">
    <source>
        <dbReference type="Ensembl" id="ENSHHUP00000012872.1"/>
    </source>
</evidence>
<evidence type="ECO:0000256" key="1">
    <source>
        <dbReference type="ARBA" id="ARBA00004123"/>
    </source>
</evidence>
<dbReference type="Gene3D" id="3.40.220.10">
    <property type="entry name" value="Leucine Aminopeptidase, subunit E, domain 1"/>
    <property type="match status" value="1"/>
</dbReference>
<dbReference type="GO" id="GO:1990404">
    <property type="term" value="F:NAD+-protein mono-ADP-ribosyltransferase activity"/>
    <property type="evidence" value="ECO:0007669"/>
    <property type="project" value="TreeGrafter"/>
</dbReference>
<name>A0A4W5KA84_9TELE</name>
<dbReference type="SMART" id="SM00506">
    <property type="entry name" value="A1pp"/>
    <property type="match status" value="1"/>
</dbReference>
<dbReference type="SUPFAM" id="SSF52949">
    <property type="entry name" value="Macro domain-like"/>
    <property type="match status" value="1"/>
</dbReference>
<dbReference type="Proteomes" id="UP000314982">
    <property type="component" value="Unassembled WGS sequence"/>
</dbReference>
<dbReference type="PANTHER" id="PTHR14453:SF89">
    <property type="entry name" value="PROTEIN MONO-ADP-RIBOSYLTRANSFERASE PARP14"/>
    <property type="match status" value="1"/>
</dbReference>
<evidence type="ECO:0000256" key="2">
    <source>
        <dbReference type="ARBA" id="ARBA00022676"/>
    </source>
</evidence>
<dbReference type="GO" id="GO:0003714">
    <property type="term" value="F:transcription corepressor activity"/>
    <property type="evidence" value="ECO:0007669"/>
    <property type="project" value="TreeGrafter"/>
</dbReference>
<keyword evidence="3" id="KW-0808">Transferase</keyword>
<organism evidence="7 8">
    <name type="scientific">Hucho hucho</name>
    <name type="common">huchen</name>
    <dbReference type="NCBI Taxonomy" id="62062"/>
    <lineage>
        <taxon>Eukaryota</taxon>
        <taxon>Metazoa</taxon>
        <taxon>Chordata</taxon>
        <taxon>Craniata</taxon>
        <taxon>Vertebrata</taxon>
        <taxon>Euteleostomi</taxon>
        <taxon>Actinopterygii</taxon>
        <taxon>Neopterygii</taxon>
        <taxon>Teleostei</taxon>
        <taxon>Protacanthopterygii</taxon>
        <taxon>Salmoniformes</taxon>
        <taxon>Salmonidae</taxon>
        <taxon>Salmoninae</taxon>
        <taxon>Hucho</taxon>
    </lineage>
</organism>
<dbReference type="Ensembl" id="ENSHHUT00000013289.1">
    <property type="protein sequence ID" value="ENSHHUP00000012872.1"/>
    <property type="gene ID" value="ENSHHUG00000007901.1"/>
</dbReference>
<dbReference type="Pfam" id="PF01661">
    <property type="entry name" value="Macro"/>
    <property type="match status" value="1"/>
</dbReference>
<keyword evidence="4" id="KW-0520">NAD</keyword>
<evidence type="ECO:0000259" key="6">
    <source>
        <dbReference type="PROSITE" id="PS51154"/>
    </source>
</evidence>
<proteinExistence type="predicted"/>
<reference evidence="8" key="1">
    <citation type="submission" date="2018-06" db="EMBL/GenBank/DDBJ databases">
        <title>Genome assembly of Danube salmon.</title>
        <authorList>
            <person name="Macqueen D.J."/>
            <person name="Gundappa M.K."/>
        </authorList>
    </citation>
    <scope>NUCLEOTIDE SEQUENCE [LARGE SCALE GENOMIC DNA]</scope>
</reference>
<dbReference type="GO" id="GO:0010629">
    <property type="term" value="P:negative regulation of gene expression"/>
    <property type="evidence" value="ECO:0007669"/>
    <property type="project" value="TreeGrafter"/>
</dbReference>
<dbReference type="GO" id="GO:0070212">
    <property type="term" value="P:protein poly-ADP-ribosylation"/>
    <property type="evidence" value="ECO:0007669"/>
    <property type="project" value="TreeGrafter"/>
</dbReference>
<protein>
    <recommendedName>
        <fullName evidence="6">Macro domain-containing protein</fullName>
    </recommendedName>
</protein>
<accession>A0A4W5KA84</accession>
<keyword evidence="2" id="KW-0328">Glycosyltransferase</keyword>
<feature type="domain" description="Macro" evidence="6">
    <location>
        <begin position="16"/>
        <end position="156"/>
    </location>
</feature>
<evidence type="ECO:0000256" key="3">
    <source>
        <dbReference type="ARBA" id="ARBA00022679"/>
    </source>
</evidence>
<dbReference type="PROSITE" id="PS51154">
    <property type="entry name" value="MACRO"/>
    <property type="match status" value="1"/>
</dbReference>
<evidence type="ECO:0000256" key="5">
    <source>
        <dbReference type="ARBA" id="ARBA00023242"/>
    </source>
</evidence>
<evidence type="ECO:0000313" key="8">
    <source>
        <dbReference type="Proteomes" id="UP000314982"/>
    </source>
</evidence>
<keyword evidence="5" id="KW-0539">Nucleus</keyword>
<comment type="subcellular location">
    <subcellularLocation>
        <location evidence="1">Nucleus</location>
    </subcellularLocation>
</comment>
<dbReference type="InterPro" id="IPR052056">
    <property type="entry name" value="Mono-ARTD/PARP"/>
</dbReference>
<reference evidence="7" key="2">
    <citation type="submission" date="2025-08" db="UniProtKB">
        <authorList>
            <consortium name="Ensembl"/>
        </authorList>
    </citation>
    <scope>IDENTIFICATION</scope>
</reference>
<dbReference type="InterPro" id="IPR002589">
    <property type="entry name" value="Macro_dom"/>
</dbReference>
<dbReference type="PANTHER" id="PTHR14453">
    <property type="entry name" value="PARP/ZINC FINGER CCCH TYPE DOMAIN CONTAINING PROTEIN"/>
    <property type="match status" value="1"/>
</dbReference>
<dbReference type="AlphaFoldDB" id="A0A4W5KA84"/>